<dbReference type="Gene3D" id="3.90.1300.10">
    <property type="entry name" value="Amidase signature (AS) domain"/>
    <property type="match status" value="1"/>
</dbReference>
<dbReference type="eggNOG" id="KOG1212">
    <property type="taxonomic scope" value="Eukaryota"/>
</dbReference>
<reference evidence="7" key="1">
    <citation type="journal article" date="2015" name="Genome Announc.">
        <title>Genome sequence of the AIDS-associated pathogen Penicillium marneffei (ATCC18224) and its near taxonomic relative Talaromyces stipitatus (ATCC10500).</title>
        <authorList>
            <person name="Nierman W.C."/>
            <person name="Fedorova-Abrams N.D."/>
            <person name="Andrianopoulos A."/>
        </authorList>
    </citation>
    <scope>NUCLEOTIDE SEQUENCE [LARGE SCALE GENOMIC DNA]</scope>
    <source>
        <strain evidence="7">ATCC 10500 / CBS 375.48 / QM 6759 / NRRL 1006</strain>
    </source>
</reference>
<dbReference type="SUPFAM" id="SSF75304">
    <property type="entry name" value="Amidase signature (AS) enzymes"/>
    <property type="match status" value="1"/>
</dbReference>
<feature type="active site" description="Acyl-ester intermediate" evidence="3">
    <location>
        <position position="245"/>
    </location>
</feature>
<evidence type="ECO:0000256" key="4">
    <source>
        <dbReference type="PIRSR" id="PIRSR001221-2"/>
    </source>
</evidence>
<evidence type="ECO:0000256" key="3">
    <source>
        <dbReference type="PIRSR" id="PIRSR001221-1"/>
    </source>
</evidence>
<keyword evidence="2" id="KW-0378">Hydrolase</keyword>
<gene>
    <name evidence="6" type="ORF">TSTA_110830</name>
</gene>
<dbReference type="STRING" id="441959.B8MV14"/>
<feature type="binding site" evidence="4">
    <location>
        <position position="196"/>
    </location>
    <ligand>
        <name>substrate</name>
    </ligand>
</feature>
<dbReference type="InterPro" id="IPR023631">
    <property type="entry name" value="Amidase_dom"/>
</dbReference>
<proteinExistence type="inferred from homology"/>
<dbReference type="HOGENOM" id="CLU_009600_9_2_1"/>
<dbReference type="OMA" id="IKEHMAI"/>
<dbReference type="InterPro" id="IPR036928">
    <property type="entry name" value="AS_sf"/>
</dbReference>
<protein>
    <submittedName>
        <fullName evidence="6">Amidase, putative</fullName>
    </submittedName>
</protein>
<evidence type="ECO:0000313" key="7">
    <source>
        <dbReference type="Proteomes" id="UP000001745"/>
    </source>
</evidence>
<feature type="domain" description="Amidase" evidence="5">
    <location>
        <begin position="92"/>
        <end position="545"/>
    </location>
</feature>
<evidence type="ECO:0000313" key="6">
    <source>
        <dbReference type="EMBL" id="EED11904.1"/>
    </source>
</evidence>
<dbReference type="Pfam" id="PF01425">
    <property type="entry name" value="Amidase"/>
    <property type="match status" value="1"/>
</dbReference>
<dbReference type="OrthoDB" id="6428749at2759"/>
<accession>B8MV14</accession>
<organism evidence="6 7">
    <name type="scientific">Talaromyces stipitatus (strain ATCC 10500 / CBS 375.48 / QM 6759 / NRRL 1006)</name>
    <name type="common">Penicillium stipitatum</name>
    <dbReference type="NCBI Taxonomy" id="441959"/>
    <lineage>
        <taxon>Eukaryota</taxon>
        <taxon>Fungi</taxon>
        <taxon>Dikarya</taxon>
        <taxon>Ascomycota</taxon>
        <taxon>Pezizomycotina</taxon>
        <taxon>Eurotiomycetes</taxon>
        <taxon>Eurotiomycetidae</taxon>
        <taxon>Eurotiales</taxon>
        <taxon>Trichocomaceae</taxon>
        <taxon>Talaromyces</taxon>
        <taxon>Talaromyces sect. Talaromyces</taxon>
    </lineage>
</organism>
<dbReference type="VEuPathDB" id="FungiDB:TSTA_110830"/>
<dbReference type="AlphaFoldDB" id="B8MV14"/>
<dbReference type="EMBL" id="EQ962661">
    <property type="protein sequence ID" value="EED11904.1"/>
    <property type="molecule type" value="Genomic_DNA"/>
</dbReference>
<keyword evidence="7" id="KW-1185">Reference proteome</keyword>
<dbReference type="PANTHER" id="PTHR46072">
    <property type="entry name" value="AMIDASE-RELATED-RELATED"/>
    <property type="match status" value="1"/>
</dbReference>
<comment type="similarity">
    <text evidence="1">Belongs to the amidase family.</text>
</comment>
<dbReference type="PANTHER" id="PTHR46072:SF4">
    <property type="entry name" value="AMIDASE C550.07-RELATED"/>
    <property type="match status" value="1"/>
</dbReference>
<dbReference type="RefSeq" id="XP_002488660.1">
    <property type="nucleotide sequence ID" value="XM_002488615.1"/>
</dbReference>
<dbReference type="GO" id="GO:0016787">
    <property type="term" value="F:hydrolase activity"/>
    <property type="evidence" value="ECO:0007669"/>
    <property type="project" value="UniProtKB-KW"/>
</dbReference>
<feature type="active site" description="Charge relay system" evidence="3">
    <location>
        <position position="221"/>
    </location>
</feature>
<feature type="binding site" evidence="4">
    <location>
        <begin position="242"/>
        <end position="245"/>
    </location>
    <ligand>
        <name>substrate</name>
    </ligand>
</feature>
<dbReference type="InParanoid" id="B8MV14"/>
<dbReference type="PhylomeDB" id="B8MV14"/>
<evidence type="ECO:0000259" key="5">
    <source>
        <dbReference type="Pfam" id="PF01425"/>
    </source>
</evidence>
<dbReference type="GeneID" id="8101455"/>
<evidence type="ECO:0000256" key="2">
    <source>
        <dbReference type="ARBA" id="ARBA00022801"/>
    </source>
</evidence>
<feature type="active site" description="Charge relay system" evidence="3">
    <location>
        <position position="148"/>
    </location>
</feature>
<dbReference type="PIRSF" id="PIRSF001221">
    <property type="entry name" value="Amidase_fungi"/>
    <property type="match status" value="1"/>
</dbReference>
<name>B8MV14_TALSN</name>
<feature type="binding site" evidence="4">
    <location>
        <position position="221"/>
    </location>
    <ligand>
        <name>substrate</name>
    </ligand>
</feature>
<dbReference type="Proteomes" id="UP000001745">
    <property type="component" value="Unassembled WGS sequence"/>
</dbReference>
<sequence>MAQEAPTNVSKPIPVGTASFEEKRAALLKAFDRKVPPEYHLRAEFLEDPPSDVSTIPANCGILNEEEIKITEEYDAVGLAKEIAEGKYKAVEVVTAFSKRAIIAHQLTGCLTQWFMVEALEQAKQLDIYLEKNKRPMGRLHGVPVSIKDHIPVAGTSSSLGYLSTIVEDESDCQMVQILRGAGAVFYCKTNQPQSLMHLESDSLWGRVLNPFNINLSAGGSTGGEAALIALMGSPLGVGTDIGGSIRCPAAFCGIYGYKPTSHILPMRGFLPTPVAAELNIPASTGPMCRSIRDIDLFMTTILEAKPYLLDPNLVPISWTGSRTPPNSHRLKIGVISNDGFIQPQPPVAKAISWARKLLSDPVHASQVEVKEFKPFGAADAWSKIRRMYWPDGGDLSKKAIVSTGEPLHSLTEWIWEEQQESGMQTAQAVNLLRKERDDFRHKFAKSWEEQDVDVVIGPAFVGPASAHDTAFYWTYTSLYNMVDYPGVVIPTPIRAISGEQYDQGYTPLSDACQDVKKLWGKSDFKGAPINLQLVARRYHDNELLSALSLLKNILGLAY</sequence>
<evidence type="ECO:0000256" key="1">
    <source>
        <dbReference type="ARBA" id="ARBA00009199"/>
    </source>
</evidence>